<dbReference type="Pfam" id="PF00204">
    <property type="entry name" value="DNA_gyraseB"/>
    <property type="match status" value="1"/>
</dbReference>
<dbReference type="InterPro" id="IPR013759">
    <property type="entry name" value="Topo_IIA_B_C"/>
</dbReference>
<dbReference type="Pfam" id="PF02518">
    <property type="entry name" value="HATPase_c"/>
    <property type="match status" value="1"/>
</dbReference>
<dbReference type="PRINTS" id="PR01159">
    <property type="entry name" value="DNAGYRASEB"/>
</dbReference>
<keyword evidence="3 10" id="KW-0479">Metal-binding</keyword>
<dbReference type="InterPro" id="IPR000565">
    <property type="entry name" value="Topo_IIA_B"/>
</dbReference>
<dbReference type="CDD" id="cd03366">
    <property type="entry name" value="TOPRIM_TopoIIA_GyrB"/>
    <property type="match status" value="1"/>
</dbReference>
<dbReference type="InterPro" id="IPR013760">
    <property type="entry name" value="Topo_IIA-like_dom_sf"/>
</dbReference>
<dbReference type="GO" id="GO:0005524">
    <property type="term" value="F:ATP binding"/>
    <property type="evidence" value="ECO:0007669"/>
    <property type="project" value="UniProtKB-UniRule"/>
</dbReference>
<comment type="miscellaneous">
    <text evidence="10">Few gyrases are as efficient as E.coli at forming negative supercoils. Not all organisms have 2 type II topoisomerases; in organisms with a single type II topoisomerase this enzyme also has to decatenate newly replicated chromosomes.</text>
</comment>
<dbReference type="InterPro" id="IPR013506">
    <property type="entry name" value="Topo_IIA_bsu_dom2"/>
</dbReference>
<dbReference type="KEGG" id="apo:Arcpr_0091"/>
<proteinExistence type="inferred from homology"/>
<dbReference type="GO" id="GO:0005694">
    <property type="term" value="C:chromosome"/>
    <property type="evidence" value="ECO:0007669"/>
    <property type="project" value="InterPro"/>
</dbReference>
<comment type="function">
    <text evidence="10">A type II topoisomerase that negatively supercoils closed circular double-stranded (ds) DNA in an ATP-dependent manner to modulate DNA topology and maintain chromosomes in an underwound state. Negative supercoiling favors strand separation, and DNA replication, transcription, recombination and repair, all of which involve strand separation. Also able to catalyze the interconversion of other topological isomers of dsDNA rings, including catenanes and knotted rings. Type II topoisomerases break and join 2 DNA strands simultaneously in an ATP-dependent manner.</text>
</comment>
<dbReference type="NCBIfam" id="NF004189">
    <property type="entry name" value="PRK05644.1"/>
    <property type="match status" value="1"/>
</dbReference>
<dbReference type="InterPro" id="IPR002288">
    <property type="entry name" value="DNA_gyrase_B_C"/>
</dbReference>
<dbReference type="PANTHER" id="PTHR45866">
    <property type="entry name" value="DNA GYRASE/TOPOISOMERASE SUBUNIT B"/>
    <property type="match status" value="1"/>
</dbReference>
<evidence type="ECO:0000256" key="9">
    <source>
        <dbReference type="ARBA" id="ARBA00023235"/>
    </source>
</evidence>
<dbReference type="GO" id="GO:0003677">
    <property type="term" value="F:DNA binding"/>
    <property type="evidence" value="ECO:0007669"/>
    <property type="project" value="UniProtKB-KW"/>
</dbReference>
<dbReference type="InterPro" id="IPR006171">
    <property type="entry name" value="TOPRIM_dom"/>
</dbReference>
<comment type="subunit">
    <text evidence="10">Heterotetramer, composed of two GyrA and two GyrB chains. In the heterotetramer, GyrA contains the active site tyrosine that forms a transient covalent intermediate with DNA, while GyrB binds cofactors and catalyzes ATP hydrolysis.</text>
</comment>
<dbReference type="FunFam" id="3.40.50.670:FF:000002">
    <property type="entry name" value="DNA gyrase subunit B"/>
    <property type="match status" value="1"/>
</dbReference>
<dbReference type="InterPro" id="IPR003594">
    <property type="entry name" value="HATPase_dom"/>
</dbReference>
<evidence type="ECO:0000313" key="12">
    <source>
        <dbReference type="EMBL" id="ADB57167.1"/>
    </source>
</evidence>
<dbReference type="SMART" id="SM00387">
    <property type="entry name" value="HATPase_c"/>
    <property type="match status" value="1"/>
</dbReference>
<comment type="cofactor">
    <cofactor evidence="10">
        <name>Mg(2+)</name>
        <dbReference type="ChEBI" id="CHEBI:18420"/>
    </cofactor>
    <cofactor evidence="10">
        <name>Mn(2+)</name>
        <dbReference type="ChEBI" id="CHEBI:29035"/>
    </cofactor>
    <cofactor evidence="10">
        <name>Ca(2+)</name>
        <dbReference type="ChEBI" id="CHEBI:29108"/>
    </cofactor>
    <text evidence="10">Binds two Mg(2+) per subunit. The magnesium ions form salt bridges with both the protein and the DNA. Can also accept other divalent metal cations, such as Mn(2+) or Ca(2+).</text>
</comment>
<evidence type="ECO:0000256" key="5">
    <source>
        <dbReference type="ARBA" id="ARBA00022840"/>
    </source>
</evidence>
<evidence type="ECO:0000256" key="2">
    <source>
        <dbReference type="ARBA" id="ARBA00010708"/>
    </source>
</evidence>
<dbReference type="SMART" id="SM00433">
    <property type="entry name" value="TOP2c"/>
    <property type="match status" value="1"/>
</dbReference>
<dbReference type="SUPFAM" id="SSF55874">
    <property type="entry name" value="ATPase domain of HSP90 chaperone/DNA topoisomerase II/histidine kinase"/>
    <property type="match status" value="1"/>
</dbReference>
<dbReference type="AlphaFoldDB" id="D2RFU2"/>
<keyword evidence="7 10" id="KW-0799">Topoisomerase</keyword>
<dbReference type="Pfam" id="PF00986">
    <property type="entry name" value="DNA_gyraseB_C"/>
    <property type="match status" value="1"/>
</dbReference>
<dbReference type="HOGENOM" id="CLU_006146_4_1_2"/>
<dbReference type="InterPro" id="IPR011557">
    <property type="entry name" value="GyrB"/>
</dbReference>
<dbReference type="InterPro" id="IPR036890">
    <property type="entry name" value="HATPase_C_sf"/>
</dbReference>
<dbReference type="InterPro" id="IPR001241">
    <property type="entry name" value="Topo_IIA"/>
</dbReference>
<dbReference type="HAMAP" id="MF_01898">
    <property type="entry name" value="GyrB"/>
    <property type="match status" value="1"/>
</dbReference>
<feature type="binding site" evidence="10">
    <location>
        <position position="500"/>
    </location>
    <ligand>
        <name>Mg(2+)</name>
        <dbReference type="ChEBI" id="CHEBI:18420"/>
        <label>2</label>
    </ligand>
</feature>
<dbReference type="GO" id="GO:0005737">
    <property type="term" value="C:cytoplasm"/>
    <property type="evidence" value="ECO:0007669"/>
    <property type="project" value="UniProtKB-SubCell"/>
</dbReference>
<dbReference type="GO" id="GO:0006265">
    <property type="term" value="P:DNA topological change"/>
    <property type="evidence" value="ECO:0007669"/>
    <property type="project" value="UniProtKB-UniRule"/>
</dbReference>
<dbReference type="InterPro" id="IPR034160">
    <property type="entry name" value="TOPRIM_GyrB"/>
</dbReference>
<keyword evidence="4 10" id="KW-0547">Nucleotide-binding</keyword>
<comment type="subcellular location">
    <subcellularLocation>
        <location evidence="10">Cytoplasm</location>
    </subcellularLocation>
</comment>
<evidence type="ECO:0000256" key="4">
    <source>
        <dbReference type="ARBA" id="ARBA00022741"/>
    </source>
</evidence>
<dbReference type="CDD" id="cd00822">
    <property type="entry name" value="TopoII_Trans_DNA_gyrase"/>
    <property type="match status" value="1"/>
</dbReference>
<dbReference type="PANTHER" id="PTHR45866:SF1">
    <property type="entry name" value="DNA GYRASE SUBUNIT B, MITOCHONDRIAL"/>
    <property type="match status" value="1"/>
</dbReference>
<evidence type="ECO:0000256" key="1">
    <source>
        <dbReference type="ARBA" id="ARBA00000185"/>
    </source>
</evidence>
<keyword evidence="10" id="KW-0963">Cytoplasm</keyword>
<name>D2RFU2_ARCPA</name>
<dbReference type="Gene3D" id="3.30.565.10">
    <property type="entry name" value="Histidine kinase-like ATPase, C-terminal domain"/>
    <property type="match status" value="1"/>
</dbReference>
<accession>D2RFU2</accession>
<dbReference type="GO" id="GO:0006261">
    <property type="term" value="P:DNA-templated DNA replication"/>
    <property type="evidence" value="ECO:0007669"/>
    <property type="project" value="UniProtKB-UniRule"/>
</dbReference>
<feature type="site" description="Interaction with DNA" evidence="10">
    <location>
        <position position="453"/>
    </location>
</feature>
<dbReference type="SUPFAM" id="SSF54211">
    <property type="entry name" value="Ribosomal protein S5 domain 2-like"/>
    <property type="match status" value="1"/>
</dbReference>
<dbReference type="SUPFAM" id="SSF56719">
    <property type="entry name" value="Type II DNA topoisomerase"/>
    <property type="match status" value="1"/>
</dbReference>
<dbReference type="FunFam" id="3.30.230.10:FF:000005">
    <property type="entry name" value="DNA gyrase subunit B"/>
    <property type="match status" value="1"/>
</dbReference>
<dbReference type="FunFam" id="3.30.565.10:FF:000002">
    <property type="entry name" value="DNA gyrase subunit B"/>
    <property type="match status" value="1"/>
</dbReference>
<keyword evidence="13" id="KW-1185">Reference proteome</keyword>
<feature type="binding site" evidence="10">
    <location>
        <position position="498"/>
    </location>
    <ligand>
        <name>Mg(2+)</name>
        <dbReference type="ChEBI" id="CHEBI:18420"/>
        <label>1</label>
        <note>catalytic</note>
    </ligand>
</feature>
<dbReference type="PRINTS" id="PR00418">
    <property type="entry name" value="TPI2FAMILY"/>
</dbReference>
<dbReference type="CDD" id="cd16928">
    <property type="entry name" value="HATPase_GyrB-like"/>
    <property type="match status" value="1"/>
</dbReference>
<feature type="domain" description="Toprim" evidence="11">
    <location>
        <begin position="419"/>
        <end position="533"/>
    </location>
</feature>
<dbReference type="PaxDb" id="572546-Arcpr_0091"/>
<dbReference type="EMBL" id="CP001857">
    <property type="protein sequence ID" value="ADB57167.1"/>
    <property type="molecule type" value="Genomic_DNA"/>
</dbReference>
<dbReference type="PROSITE" id="PS50880">
    <property type="entry name" value="TOPRIM"/>
    <property type="match status" value="1"/>
</dbReference>
<feature type="site" description="Interaction with DNA" evidence="10">
    <location>
        <position position="450"/>
    </location>
</feature>
<evidence type="ECO:0000259" key="11">
    <source>
        <dbReference type="PROSITE" id="PS50880"/>
    </source>
</evidence>
<evidence type="ECO:0000256" key="8">
    <source>
        <dbReference type="ARBA" id="ARBA00023125"/>
    </source>
</evidence>
<evidence type="ECO:0000313" key="13">
    <source>
        <dbReference type="Proteomes" id="UP000001901"/>
    </source>
</evidence>
<sequence>MPISSTFLAMSDYTAEAIEVLDDIQAVRKRPGMYVGSTGSRGFHHLLWEIVDNSIDEALAGYCNRIVVTLHKDGSASVEDNGRGIPVEEHPIFKKPALEIVMTKLHAGGKFSKKAYKVSGGLHGVGLSVVNALSEWLEVWVKRNGKIYYQRYERGKPVTPLKVVGETKETGTKIRFKPDPEIFEVKEFDYDVVAERLRELAFLNKGLRIKLIDERTGKVKEFYSEEGIVGFVKYLNKGKDVITDVVYISGEKNGINVEIAFQFTNEDFENLLAFANNIHTIEGGTHVSGFRAGLTRAINEYGKKHVKKFTPISGSDIREGLTAVLSVKVPEPQFEGQTKTKLTNSDVKTVVESLVYNNFLRWLEEHPSEAQRIIEKCLLAMKAREMARRARELVKRKAEISLTLPGKLADCSSKNVEERELFIVEGESAGGSAKQARDRRFQAVLPIRGKIINVEKAGMLRALKNEEIKAIASAIGGGIGKDFDLSKVRYGKIIIMTDADVDGAHIRTLLLTFFYRYMRPLIEAGMVYIALPPLYRVKKGDKVYYVYSEKELRDVLKKIGKAEVQRFKGLGEMNPEQLWETAMNPKTRKLVKVTIEDALIAEKMFRILMGENVDERKEFILNHAKEVKNLDV</sequence>
<protein>
    <recommendedName>
        <fullName evidence="10">DNA gyrase subunit B</fullName>
        <ecNumber evidence="10">5.6.2.2</ecNumber>
    </recommendedName>
</protein>
<feature type="binding site" evidence="10">
    <location>
        <position position="498"/>
    </location>
    <ligand>
        <name>Mg(2+)</name>
        <dbReference type="ChEBI" id="CHEBI:18420"/>
        <label>2</label>
    </ligand>
</feature>
<dbReference type="Gene3D" id="3.30.230.10">
    <property type="match status" value="1"/>
</dbReference>
<comment type="catalytic activity">
    <reaction evidence="1 10">
        <text>ATP-dependent breakage, passage and rejoining of double-stranded DNA.</text>
        <dbReference type="EC" id="5.6.2.2"/>
    </reaction>
</comment>
<dbReference type="InterPro" id="IPR014721">
    <property type="entry name" value="Ribsml_uS5_D2-typ_fold_subgr"/>
</dbReference>
<dbReference type="GO" id="GO:0034335">
    <property type="term" value="F:DNA negative supercoiling activity"/>
    <property type="evidence" value="ECO:0007669"/>
    <property type="project" value="UniProtKB-ARBA"/>
</dbReference>
<keyword evidence="9 10" id="KW-0413">Isomerase</keyword>
<reference evidence="12 13" key="1">
    <citation type="journal article" date="2010" name="Stand. Genomic Sci.">
        <title>Complete genome sequence of Archaeoglobus profundus type strain (AV18).</title>
        <authorList>
            <person name="von Jan M."/>
            <person name="Lapidus A."/>
            <person name="Del Rio T.G."/>
            <person name="Copeland A."/>
            <person name="Tice H."/>
            <person name="Cheng J.F."/>
            <person name="Lucas S."/>
            <person name="Chen F."/>
            <person name="Nolan M."/>
            <person name="Goodwin L."/>
            <person name="Han C."/>
            <person name="Pitluck S."/>
            <person name="Liolios K."/>
            <person name="Ivanova N."/>
            <person name="Mavromatis K."/>
            <person name="Ovchinnikova G."/>
            <person name="Chertkov O."/>
            <person name="Pati A."/>
            <person name="Chen A."/>
            <person name="Palaniappan K."/>
            <person name="Land M."/>
            <person name="Hauser L."/>
            <person name="Chang Y.J."/>
            <person name="Jeffries C.D."/>
            <person name="Saunders E."/>
            <person name="Brettin T."/>
            <person name="Detter J.C."/>
            <person name="Chain P."/>
            <person name="Eichinger K."/>
            <person name="Huber H."/>
            <person name="Spring S."/>
            <person name="Rohde M."/>
            <person name="Goker M."/>
            <person name="Wirth R."/>
            <person name="Woyke T."/>
            <person name="Bristow J."/>
            <person name="Eisen J.A."/>
            <person name="Markowitz V."/>
            <person name="Hugenholtz P."/>
            <person name="Kyrpides N.C."/>
            <person name="Klenk H.P."/>
        </authorList>
    </citation>
    <scope>NUCLEOTIDE SEQUENCE [LARGE SCALE GENOMIC DNA]</scope>
    <source>
        <strain evidence="13">DSM 5631 / JCM 9629 / NBRC 100127 / Av18</strain>
    </source>
</reference>
<dbReference type="Proteomes" id="UP000001901">
    <property type="component" value="Chromosome"/>
</dbReference>
<gene>
    <name evidence="10" type="primary">gyrB</name>
    <name evidence="12" type="ordered locus">Arcpr_0091</name>
</gene>
<evidence type="ECO:0000256" key="3">
    <source>
        <dbReference type="ARBA" id="ARBA00022723"/>
    </source>
</evidence>
<evidence type="ECO:0000256" key="7">
    <source>
        <dbReference type="ARBA" id="ARBA00023029"/>
    </source>
</evidence>
<keyword evidence="5 10" id="KW-0067">ATP-binding</keyword>
<evidence type="ECO:0000256" key="10">
    <source>
        <dbReference type="HAMAP-Rule" id="MF_01898"/>
    </source>
</evidence>
<dbReference type="eggNOG" id="arCOG04371">
    <property type="taxonomic scope" value="Archaea"/>
</dbReference>
<keyword evidence="6 10" id="KW-0460">Magnesium</keyword>
<dbReference type="Pfam" id="PF01751">
    <property type="entry name" value="Toprim"/>
    <property type="match status" value="1"/>
</dbReference>
<organism evidence="12 13">
    <name type="scientific">Archaeoglobus profundus (strain DSM 5631 / JCM 9629 / NBRC 100127 / Av18)</name>
    <dbReference type="NCBI Taxonomy" id="572546"/>
    <lineage>
        <taxon>Archaea</taxon>
        <taxon>Methanobacteriati</taxon>
        <taxon>Methanobacteriota</taxon>
        <taxon>Archaeoglobi</taxon>
        <taxon>Archaeoglobales</taxon>
        <taxon>Archaeoglobaceae</taxon>
        <taxon>Archaeoglobus</taxon>
    </lineage>
</organism>
<feature type="binding site" evidence="10">
    <location>
        <position position="425"/>
    </location>
    <ligand>
        <name>Mg(2+)</name>
        <dbReference type="ChEBI" id="CHEBI:18420"/>
        <label>1</label>
        <note>catalytic</note>
    </ligand>
</feature>
<dbReference type="InterPro" id="IPR020568">
    <property type="entry name" value="Ribosomal_Su5_D2-typ_SF"/>
</dbReference>
<evidence type="ECO:0000256" key="6">
    <source>
        <dbReference type="ARBA" id="ARBA00022842"/>
    </source>
</evidence>
<dbReference type="STRING" id="572546.Arcpr_0091"/>
<dbReference type="Gene3D" id="3.40.50.670">
    <property type="match status" value="1"/>
</dbReference>
<keyword evidence="8" id="KW-0238">DNA-binding</keyword>
<comment type="similarity">
    <text evidence="2 10">Belongs to the type II topoisomerase GyrB family.</text>
</comment>
<dbReference type="NCBIfam" id="NF011501">
    <property type="entry name" value="PRK14939.1"/>
    <property type="match status" value="1"/>
</dbReference>
<dbReference type="GO" id="GO:0046872">
    <property type="term" value="F:metal ion binding"/>
    <property type="evidence" value="ECO:0007669"/>
    <property type="project" value="UniProtKB-KW"/>
</dbReference>
<dbReference type="EC" id="5.6.2.2" evidence="10"/>
<dbReference type="NCBIfam" id="TIGR01059">
    <property type="entry name" value="gyrB"/>
    <property type="match status" value="1"/>
</dbReference>